<dbReference type="InterPro" id="IPR050411">
    <property type="entry name" value="AlphaKG_dependent_hydroxylases"/>
</dbReference>
<feature type="domain" description="TauD/TfdA-like" evidence="3">
    <location>
        <begin position="9"/>
        <end position="265"/>
    </location>
</feature>
<organism evidence="4 5">
    <name type="scientific">Pectobacterium cacticida</name>
    <dbReference type="NCBI Taxonomy" id="69221"/>
    <lineage>
        <taxon>Bacteria</taxon>
        <taxon>Pseudomonadati</taxon>
        <taxon>Pseudomonadota</taxon>
        <taxon>Gammaproteobacteria</taxon>
        <taxon>Enterobacterales</taxon>
        <taxon>Pectobacteriaceae</taxon>
        <taxon>Pectobacterium</taxon>
    </lineage>
</organism>
<name>A0ABZ2GEY4_9GAMM</name>
<keyword evidence="4" id="KW-0223">Dioxygenase</keyword>
<dbReference type="PANTHER" id="PTHR10696">
    <property type="entry name" value="GAMMA-BUTYROBETAINE HYDROXYLASE-RELATED"/>
    <property type="match status" value="1"/>
</dbReference>
<dbReference type="EMBL" id="CP125967">
    <property type="protein sequence ID" value="WWO40193.1"/>
    <property type="molecule type" value="Genomic_DNA"/>
</dbReference>
<evidence type="ECO:0000259" key="3">
    <source>
        <dbReference type="Pfam" id="PF02668"/>
    </source>
</evidence>
<dbReference type="Proteomes" id="UP001379444">
    <property type="component" value="Chromosome"/>
</dbReference>
<accession>A0ABZ2GEY4</accession>
<gene>
    <name evidence="4" type="ORF">QNA12_07595</name>
</gene>
<dbReference type="InterPro" id="IPR042098">
    <property type="entry name" value="TauD-like_sf"/>
</dbReference>
<dbReference type="Pfam" id="PF02668">
    <property type="entry name" value="TauD"/>
    <property type="match status" value="1"/>
</dbReference>
<reference evidence="4 5" key="1">
    <citation type="journal article" date="2024" name="Front. Plant Sci.">
        <title>Comprehensive phenomic and genomic studies of the species, Pectobacterium cacticida and proposal for reclassification as Alcorniella cacticida comb. nov.</title>
        <authorList>
            <person name="Jonca J."/>
            <person name="Pirhonen M."/>
            <person name="Waleron M.M."/>
            <person name="Gawor J."/>
            <person name="Mrozik A."/>
            <person name="Smoktunowicz M."/>
            <person name="Waleron K."/>
            <person name="Waleron M."/>
        </authorList>
    </citation>
    <scope>NUCLEOTIDE SEQUENCE [LARGE SCALE GENOMIC DNA]</scope>
    <source>
        <strain evidence="4 5">DPMP6</strain>
    </source>
</reference>
<comment type="cofactor">
    <cofactor evidence="1">
        <name>Fe(2+)</name>
        <dbReference type="ChEBI" id="CHEBI:29033"/>
    </cofactor>
</comment>
<dbReference type="PANTHER" id="PTHR10696:SF53">
    <property type="entry name" value="TYROSINE ISONITRILE DESATURASE"/>
    <property type="match status" value="1"/>
</dbReference>
<evidence type="ECO:0000313" key="4">
    <source>
        <dbReference type="EMBL" id="WWO40193.1"/>
    </source>
</evidence>
<keyword evidence="5" id="KW-1185">Reference proteome</keyword>
<evidence type="ECO:0000256" key="2">
    <source>
        <dbReference type="ARBA" id="ARBA00023002"/>
    </source>
</evidence>
<dbReference type="SUPFAM" id="SSF51197">
    <property type="entry name" value="Clavaminate synthase-like"/>
    <property type="match status" value="1"/>
</dbReference>
<dbReference type="Gene3D" id="3.60.130.10">
    <property type="entry name" value="Clavaminate synthase-like"/>
    <property type="match status" value="1"/>
</dbReference>
<evidence type="ECO:0000256" key="1">
    <source>
        <dbReference type="ARBA" id="ARBA00001954"/>
    </source>
</evidence>
<proteinExistence type="predicted"/>
<dbReference type="InterPro" id="IPR003819">
    <property type="entry name" value="TauD/TfdA-like"/>
</dbReference>
<evidence type="ECO:0000313" key="5">
    <source>
        <dbReference type="Proteomes" id="UP001379444"/>
    </source>
</evidence>
<dbReference type="GO" id="GO:0051213">
    <property type="term" value="F:dioxygenase activity"/>
    <property type="evidence" value="ECO:0007669"/>
    <property type="project" value="UniProtKB-KW"/>
</dbReference>
<protein>
    <submittedName>
        <fullName evidence="4">TauD/TfdA family dioxygenase</fullName>
    </submittedName>
</protein>
<keyword evidence="2" id="KW-0560">Oxidoreductase</keyword>
<sequence length="282" mass="32107">MENKNYRIESLSPFGALLTPTTSEQSINTLPIDKLRQLARDYHLLVLRGFSSGFSDPDILTEYASHWGDIMMWPFGAVLDVKAHEDTKDHIFDNSYVPLHWDGMYKPTIPEFQLFHCVSAPGQDQGGRTTFVDTTRLLAEADAKLVDEWRSVSVTYRIKAVAHYGGKVTSPLIVPHPNGHGEIMRYNEPPIEGERFLNQHALEYHNVAPNRQNAFRETLRQHLYDPRYYYAHQWQQGDIVVADNFSLLHGREAFTAHSARHLQRVHIQGTPVCVNSGIDSAA</sequence>
<dbReference type="RefSeq" id="WP_264498963.1">
    <property type="nucleotide sequence ID" value="NZ_CP109947.1"/>
</dbReference>